<dbReference type="EMBL" id="CM056815">
    <property type="protein sequence ID" value="KAJ8628611.1"/>
    <property type="molecule type" value="Genomic_DNA"/>
</dbReference>
<dbReference type="Proteomes" id="UP001234297">
    <property type="component" value="Chromosome 7"/>
</dbReference>
<reference evidence="1 2" key="1">
    <citation type="journal article" date="2022" name="Hortic Res">
        <title>A haplotype resolved chromosomal level avocado genome allows analysis of novel avocado genes.</title>
        <authorList>
            <person name="Nath O."/>
            <person name="Fletcher S.J."/>
            <person name="Hayward A."/>
            <person name="Shaw L.M."/>
            <person name="Masouleh A.K."/>
            <person name="Furtado A."/>
            <person name="Henry R.J."/>
            <person name="Mitter N."/>
        </authorList>
    </citation>
    <scope>NUCLEOTIDE SEQUENCE [LARGE SCALE GENOMIC DNA]</scope>
    <source>
        <strain evidence="2">cv. Hass</strain>
    </source>
</reference>
<sequence>MGVGNQMPPELDSPTKSRASGSAAHCPLPAARPSRWVDRQIRTLPKTVKGQTAERHGMKKTSRSALSHSRSSFQALRYEI</sequence>
<comment type="caution">
    <text evidence="1">The sequence shown here is derived from an EMBL/GenBank/DDBJ whole genome shotgun (WGS) entry which is preliminary data.</text>
</comment>
<protein>
    <submittedName>
        <fullName evidence="1">Uncharacterized protein</fullName>
    </submittedName>
</protein>
<organism evidence="1 2">
    <name type="scientific">Persea americana</name>
    <name type="common">Avocado</name>
    <dbReference type="NCBI Taxonomy" id="3435"/>
    <lineage>
        <taxon>Eukaryota</taxon>
        <taxon>Viridiplantae</taxon>
        <taxon>Streptophyta</taxon>
        <taxon>Embryophyta</taxon>
        <taxon>Tracheophyta</taxon>
        <taxon>Spermatophyta</taxon>
        <taxon>Magnoliopsida</taxon>
        <taxon>Magnoliidae</taxon>
        <taxon>Laurales</taxon>
        <taxon>Lauraceae</taxon>
        <taxon>Persea</taxon>
    </lineage>
</organism>
<name>A0ACC2L5Z5_PERAE</name>
<accession>A0ACC2L5Z5</accession>
<proteinExistence type="predicted"/>
<gene>
    <name evidence="1" type="ORF">MRB53_021934</name>
</gene>
<evidence type="ECO:0000313" key="1">
    <source>
        <dbReference type="EMBL" id="KAJ8628611.1"/>
    </source>
</evidence>
<keyword evidence="2" id="KW-1185">Reference proteome</keyword>
<evidence type="ECO:0000313" key="2">
    <source>
        <dbReference type="Proteomes" id="UP001234297"/>
    </source>
</evidence>